<dbReference type="AlphaFoldDB" id="A0A1M2V3S4"/>
<accession>A0A1M2V3S4</accession>
<evidence type="ECO:0000313" key="3">
    <source>
        <dbReference type="Proteomes" id="UP000184267"/>
    </source>
</evidence>
<feature type="compositionally biased region" description="Low complexity" evidence="1">
    <location>
        <begin position="91"/>
        <end position="112"/>
    </location>
</feature>
<feature type="region of interest" description="Disordered" evidence="1">
    <location>
        <begin position="82"/>
        <end position="170"/>
    </location>
</feature>
<feature type="compositionally biased region" description="Low complexity" evidence="1">
    <location>
        <begin position="138"/>
        <end position="162"/>
    </location>
</feature>
<proteinExistence type="predicted"/>
<name>A0A1M2V3S4_TRAPU</name>
<evidence type="ECO:0000313" key="2">
    <source>
        <dbReference type="EMBL" id="OJT02245.1"/>
    </source>
</evidence>
<gene>
    <name evidence="2" type="ORF">TRAPUB_7245</name>
</gene>
<protein>
    <submittedName>
        <fullName evidence="2">Uncharacterized protein</fullName>
    </submittedName>
</protein>
<keyword evidence="3" id="KW-1185">Reference proteome</keyword>
<dbReference type="Proteomes" id="UP000184267">
    <property type="component" value="Unassembled WGS sequence"/>
</dbReference>
<dbReference type="EMBL" id="MNAD01001691">
    <property type="protein sequence ID" value="OJT02245.1"/>
    <property type="molecule type" value="Genomic_DNA"/>
</dbReference>
<comment type="caution">
    <text evidence="2">The sequence shown here is derived from an EMBL/GenBank/DDBJ whole genome shotgun (WGS) entry which is preliminary data.</text>
</comment>
<organism evidence="2 3">
    <name type="scientific">Trametes pubescens</name>
    <name type="common">White-rot fungus</name>
    <dbReference type="NCBI Taxonomy" id="154538"/>
    <lineage>
        <taxon>Eukaryota</taxon>
        <taxon>Fungi</taxon>
        <taxon>Dikarya</taxon>
        <taxon>Basidiomycota</taxon>
        <taxon>Agaricomycotina</taxon>
        <taxon>Agaricomycetes</taxon>
        <taxon>Polyporales</taxon>
        <taxon>Polyporaceae</taxon>
        <taxon>Trametes</taxon>
    </lineage>
</organism>
<feature type="region of interest" description="Disordered" evidence="1">
    <location>
        <begin position="30"/>
        <end position="53"/>
    </location>
</feature>
<dbReference type="OMA" id="MARWYAL"/>
<sequence length="170" mass="17945">MARWYVSRGVTVRMADRYLLLARRNRNECGGREVTENPPFTDGGPNNITDVGHVPNNTALGPIDKRDTPLMEMPGTIVADHPMQVEPDNIPTPTVAPTTTDVPPASTTSATPLAEEAVPPPYSPTRPMEDVQGTADTASVGSRVPSPAPRSSAGSSRTSSPTHIHSPASA</sequence>
<feature type="compositionally biased region" description="Polar residues" evidence="1">
    <location>
        <begin position="44"/>
        <end position="53"/>
    </location>
</feature>
<reference evidence="2 3" key="1">
    <citation type="submission" date="2016-10" db="EMBL/GenBank/DDBJ databases">
        <title>Genome sequence of the basidiomycete white-rot fungus Trametes pubescens.</title>
        <authorList>
            <person name="Makela M.R."/>
            <person name="Granchi Z."/>
            <person name="Peng M."/>
            <person name="De Vries R.P."/>
            <person name="Grigoriev I."/>
            <person name="Riley R."/>
            <person name="Hilden K."/>
        </authorList>
    </citation>
    <scope>NUCLEOTIDE SEQUENCE [LARGE SCALE GENOMIC DNA]</scope>
    <source>
        <strain evidence="2 3">FBCC735</strain>
    </source>
</reference>
<evidence type="ECO:0000256" key="1">
    <source>
        <dbReference type="SAM" id="MobiDB-lite"/>
    </source>
</evidence>